<reference evidence="1 2" key="1">
    <citation type="journal article" date="2014" name="Genome Announc.">
        <title>Draft Genome Sequence of Marinomonas sp. Strain D104, a Polycyclic Aromatic Hydrocarbon-Degrading Bacterium from the Deep-Sea Sediment of the Arctic Ocean.</title>
        <authorList>
            <person name="Dong C."/>
            <person name="Bai X."/>
            <person name="Lai Q."/>
            <person name="Xie Y."/>
            <person name="Chen X."/>
            <person name="Shao Z."/>
        </authorList>
    </citation>
    <scope>NUCLEOTIDE SEQUENCE [LARGE SCALE GENOMIC DNA]</scope>
    <source>
        <strain evidence="1 2">D104</strain>
    </source>
</reference>
<sequence>MPHFRPVCILLKRKGDRQRECCRGVVCILIPHVSTAKLFSLTFIAVAFIKDTVVHKDKDSFIDLNFYADVFLNKGQYVEVFFFNVFFTLHCG</sequence>
<protein>
    <submittedName>
        <fullName evidence="1">Uncharacterized protein</fullName>
    </submittedName>
</protein>
<dbReference type="AlphaFoldDB" id="W1RZI7"/>
<dbReference type="Proteomes" id="UP000018857">
    <property type="component" value="Unassembled WGS sequence"/>
</dbReference>
<gene>
    <name evidence="1" type="ORF">D104_01280</name>
</gene>
<evidence type="ECO:0000313" key="2">
    <source>
        <dbReference type="Proteomes" id="UP000018857"/>
    </source>
</evidence>
<comment type="caution">
    <text evidence="1">The sequence shown here is derived from an EMBL/GenBank/DDBJ whole genome shotgun (WGS) entry which is preliminary data.</text>
</comment>
<proteinExistence type="predicted"/>
<evidence type="ECO:0000313" key="1">
    <source>
        <dbReference type="EMBL" id="ETI62606.1"/>
    </source>
</evidence>
<name>W1RZI7_9GAMM</name>
<keyword evidence="2" id="KW-1185">Reference proteome</keyword>
<dbReference type="EMBL" id="AYOZ01000001">
    <property type="protein sequence ID" value="ETI62606.1"/>
    <property type="molecule type" value="Genomic_DNA"/>
</dbReference>
<accession>W1RZI7</accession>
<organism evidence="1 2">
    <name type="scientific">Marinomonas profundimaris</name>
    <dbReference type="NCBI Taxonomy" id="1208321"/>
    <lineage>
        <taxon>Bacteria</taxon>
        <taxon>Pseudomonadati</taxon>
        <taxon>Pseudomonadota</taxon>
        <taxon>Gammaproteobacteria</taxon>
        <taxon>Oceanospirillales</taxon>
        <taxon>Oceanospirillaceae</taxon>
        <taxon>Marinomonas</taxon>
    </lineage>
</organism>